<keyword evidence="2" id="KW-0732">Signal</keyword>
<gene>
    <name evidence="3" type="ORF">P691DRAFT_788375</name>
</gene>
<evidence type="ECO:0000256" key="2">
    <source>
        <dbReference type="SAM" id="SignalP"/>
    </source>
</evidence>
<name>A0A9P5XH39_9AGAR</name>
<accession>A0A9P5XH39</accession>
<evidence type="ECO:0000313" key="4">
    <source>
        <dbReference type="Proteomes" id="UP000807342"/>
    </source>
</evidence>
<evidence type="ECO:0000256" key="1">
    <source>
        <dbReference type="SAM" id="MobiDB-lite"/>
    </source>
</evidence>
<proteinExistence type="predicted"/>
<keyword evidence="4" id="KW-1185">Reference proteome</keyword>
<dbReference type="EMBL" id="MU151096">
    <property type="protein sequence ID" value="KAF9450844.1"/>
    <property type="molecule type" value="Genomic_DNA"/>
</dbReference>
<dbReference type="OrthoDB" id="2304840at2759"/>
<sequence>MRVSFLFVASIIGAALAAPLPVDGDAAPIARANAGPPPPWKREAEAAPNPSSPSDWRRDAAAGNPSDWRRNAEAANPSSDWRRNAEAQPHAAVADWRRAPIIPEDQV</sequence>
<feature type="region of interest" description="Disordered" evidence="1">
    <location>
        <begin position="25"/>
        <end position="107"/>
    </location>
</feature>
<dbReference type="AlphaFoldDB" id="A0A9P5XH39"/>
<dbReference type="Proteomes" id="UP000807342">
    <property type="component" value="Unassembled WGS sequence"/>
</dbReference>
<feature type="signal peptide" evidence="2">
    <location>
        <begin position="1"/>
        <end position="17"/>
    </location>
</feature>
<evidence type="ECO:0000313" key="3">
    <source>
        <dbReference type="EMBL" id="KAF9450844.1"/>
    </source>
</evidence>
<organism evidence="3 4">
    <name type="scientific">Macrolepiota fuliginosa MF-IS2</name>
    <dbReference type="NCBI Taxonomy" id="1400762"/>
    <lineage>
        <taxon>Eukaryota</taxon>
        <taxon>Fungi</taxon>
        <taxon>Dikarya</taxon>
        <taxon>Basidiomycota</taxon>
        <taxon>Agaricomycotina</taxon>
        <taxon>Agaricomycetes</taxon>
        <taxon>Agaricomycetidae</taxon>
        <taxon>Agaricales</taxon>
        <taxon>Agaricineae</taxon>
        <taxon>Agaricaceae</taxon>
        <taxon>Macrolepiota</taxon>
    </lineage>
</organism>
<reference evidence="3" key="1">
    <citation type="submission" date="2020-11" db="EMBL/GenBank/DDBJ databases">
        <authorList>
            <consortium name="DOE Joint Genome Institute"/>
            <person name="Ahrendt S."/>
            <person name="Riley R."/>
            <person name="Andreopoulos W."/>
            <person name="Labutti K."/>
            <person name="Pangilinan J."/>
            <person name="Ruiz-Duenas F.J."/>
            <person name="Barrasa J.M."/>
            <person name="Sanchez-Garcia M."/>
            <person name="Camarero S."/>
            <person name="Miyauchi S."/>
            <person name="Serrano A."/>
            <person name="Linde D."/>
            <person name="Babiker R."/>
            <person name="Drula E."/>
            <person name="Ayuso-Fernandez I."/>
            <person name="Pacheco R."/>
            <person name="Padilla G."/>
            <person name="Ferreira P."/>
            <person name="Barriuso J."/>
            <person name="Kellner H."/>
            <person name="Castanera R."/>
            <person name="Alfaro M."/>
            <person name="Ramirez L."/>
            <person name="Pisabarro A.G."/>
            <person name="Kuo A."/>
            <person name="Tritt A."/>
            <person name="Lipzen A."/>
            <person name="He G."/>
            <person name="Yan M."/>
            <person name="Ng V."/>
            <person name="Cullen D."/>
            <person name="Martin F."/>
            <person name="Rosso M.-N."/>
            <person name="Henrissat B."/>
            <person name="Hibbett D."/>
            <person name="Martinez A.T."/>
            <person name="Grigoriev I.V."/>
        </authorList>
    </citation>
    <scope>NUCLEOTIDE SEQUENCE</scope>
    <source>
        <strain evidence="3">MF-IS2</strain>
    </source>
</reference>
<feature type="chain" id="PRO_5040239016" evidence="2">
    <location>
        <begin position="18"/>
        <end position="107"/>
    </location>
</feature>
<comment type="caution">
    <text evidence="3">The sequence shown here is derived from an EMBL/GenBank/DDBJ whole genome shotgun (WGS) entry which is preliminary data.</text>
</comment>
<protein>
    <submittedName>
        <fullName evidence="3">Uncharacterized protein</fullName>
    </submittedName>
</protein>